<dbReference type="GO" id="GO:0016757">
    <property type="term" value="F:glycosyltransferase activity"/>
    <property type="evidence" value="ECO:0007669"/>
    <property type="project" value="UniProtKB-KW"/>
</dbReference>
<keyword evidence="2 5" id="KW-0808">Transferase</keyword>
<feature type="domain" description="Glycosyl transferase family 1" evidence="3">
    <location>
        <begin position="163"/>
        <end position="319"/>
    </location>
</feature>
<evidence type="ECO:0000313" key="5">
    <source>
        <dbReference type="EMBL" id="KAA0024330.1"/>
    </source>
</evidence>
<dbReference type="Proteomes" id="UP000322244">
    <property type="component" value="Unassembled WGS sequence"/>
</dbReference>
<dbReference type="PANTHER" id="PTHR12526:SF631">
    <property type="entry name" value="BLL6306 PROTEIN"/>
    <property type="match status" value="1"/>
</dbReference>
<proteinExistence type="predicted"/>
<evidence type="ECO:0000259" key="3">
    <source>
        <dbReference type="Pfam" id="PF00534"/>
    </source>
</evidence>
<dbReference type="AlphaFoldDB" id="A0A5A7SDV5"/>
<protein>
    <submittedName>
        <fullName evidence="5">Glycosyltransferase family 4 protein</fullName>
    </submittedName>
</protein>
<evidence type="ECO:0000256" key="1">
    <source>
        <dbReference type="ARBA" id="ARBA00022676"/>
    </source>
</evidence>
<dbReference type="Pfam" id="PF00534">
    <property type="entry name" value="Glycos_transf_1"/>
    <property type="match status" value="1"/>
</dbReference>
<feature type="domain" description="Glycosyltransferase subfamily 4-like N-terminal" evidence="4">
    <location>
        <begin position="42"/>
        <end position="141"/>
    </location>
</feature>
<dbReference type="InterPro" id="IPR001296">
    <property type="entry name" value="Glyco_trans_1"/>
</dbReference>
<evidence type="ECO:0000256" key="2">
    <source>
        <dbReference type="ARBA" id="ARBA00022679"/>
    </source>
</evidence>
<comment type="caution">
    <text evidence="5">The sequence shown here is derived from an EMBL/GenBank/DDBJ whole genome shotgun (WGS) entry which is preliminary data.</text>
</comment>
<dbReference type="InterPro" id="IPR028098">
    <property type="entry name" value="Glyco_trans_4-like_N"/>
</dbReference>
<dbReference type="OrthoDB" id="477186at2"/>
<dbReference type="SUPFAM" id="SSF53756">
    <property type="entry name" value="UDP-Glycosyltransferase/glycogen phosphorylase"/>
    <property type="match status" value="1"/>
</dbReference>
<gene>
    <name evidence="5" type="ORF">FOY51_04485</name>
</gene>
<evidence type="ECO:0000259" key="4">
    <source>
        <dbReference type="Pfam" id="PF13579"/>
    </source>
</evidence>
<sequence length="348" mass="37966">MTTRGGIATFVRTMRETALWADWNVEHISTHRDGSAMKRITTYLVGLARFLTAIVLRRPDVVHIHVSVRGSFFRKCVVTWLSILFRIPVVLHVHGSDFHDFYDRSATPIQSIIRQTLTKSDMVIALGAVWAARLSEIAPKADIISVANAVRPKTAIRQPALGEPVNVLFLGIVGDRKGTFTLLRAWAARPQTDDVADIRSALTVAGDGEIDRAKELVRDLGIGDTVTVHGWVSPTEVPALIEGAQILVLPSQNEGQPMAVLEAMANGLCVITTPVGGIPDLVDTECGVLVPVDDVDALSKALDEVVRDEALRVRLGNSALDRVRNDFDADVAARTFDRLYRELAGITV</sequence>
<dbReference type="Gene3D" id="3.40.50.2000">
    <property type="entry name" value="Glycogen Phosphorylase B"/>
    <property type="match status" value="2"/>
</dbReference>
<keyword evidence="1" id="KW-0328">Glycosyltransferase</keyword>
<accession>A0A5A7SDV5</accession>
<evidence type="ECO:0000313" key="6">
    <source>
        <dbReference type="Proteomes" id="UP000322244"/>
    </source>
</evidence>
<name>A0A5A7SDV5_9NOCA</name>
<dbReference type="PANTHER" id="PTHR12526">
    <property type="entry name" value="GLYCOSYLTRANSFERASE"/>
    <property type="match status" value="1"/>
</dbReference>
<dbReference type="Pfam" id="PF13579">
    <property type="entry name" value="Glyco_trans_4_4"/>
    <property type="match status" value="1"/>
</dbReference>
<dbReference type="EMBL" id="VLNY01000002">
    <property type="protein sequence ID" value="KAA0024330.1"/>
    <property type="molecule type" value="Genomic_DNA"/>
</dbReference>
<reference evidence="5 6" key="1">
    <citation type="submission" date="2019-07" db="EMBL/GenBank/DDBJ databases">
        <title>Rhodococcus cavernicolus sp. nov., isolated from a cave.</title>
        <authorList>
            <person name="Lee S.D."/>
        </authorList>
    </citation>
    <scope>NUCLEOTIDE SEQUENCE [LARGE SCALE GENOMIC DNA]</scope>
    <source>
        <strain evidence="5 6">C1-24</strain>
    </source>
</reference>
<dbReference type="CDD" id="cd03801">
    <property type="entry name" value="GT4_PimA-like"/>
    <property type="match status" value="1"/>
</dbReference>
<keyword evidence="6" id="KW-1185">Reference proteome</keyword>
<organism evidence="5 6">
    <name type="scientific">Antrihabitans cavernicola</name>
    <dbReference type="NCBI Taxonomy" id="2495913"/>
    <lineage>
        <taxon>Bacteria</taxon>
        <taxon>Bacillati</taxon>
        <taxon>Actinomycetota</taxon>
        <taxon>Actinomycetes</taxon>
        <taxon>Mycobacteriales</taxon>
        <taxon>Nocardiaceae</taxon>
        <taxon>Antrihabitans</taxon>
    </lineage>
</organism>